<evidence type="ECO:0000256" key="23">
    <source>
        <dbReference type="SAM" id="SignalP"/>
    </source>
</evidence>
<dbReference type="OrthoDB" id="4062651at2759"/>
<feature type="chain" id="PRO_5004658452" description="non-specific serine/threonine protein kinase" evidence="23">
    <location>
        <begin position="21"/>
        <end position="979"/>
    </location>
</feature>
<keyword evidence="5" id="KW-0723">Serine/threonine-protein kinase</keyword>
<evidence type="ECO:0000256" key="13">
    <source>
        <dbReference type="ARBA" id="ARBA00022777"/>
    </source>
</evidence>
<dbReference type="Pfam" id="PF00560">
    <property type="entry name" value="LRR_1"/>
    <property type="match status" value="7"/>
</dbReference>
<dbReference type="SUPFAM" id="SSF56112">
    <property type="entry name" value="Protein kinase-like (PK-like)"/>
    <property type="match status" value="1"/>
</dbReference>
<reference evidence="26" key="1">
    <citation type="journal article" date="2013" name="Science">
        <title>The Amborella genome and the evolution of flowering plants.</title>
        <authorList>
            <consortium name="Amborella Genome Project"/>
        </authorList>
    </citation>
    <scope>NUCLEOTIDE SEQUENCE [LARGE SCALE GENOMIC DNA]</scope>
</reference>
<keyword evidence="26" id="KW-1185">Reference proteome</keyword>
<dbReference type="SMART" id="SM00220">
    <property type="entry name" value="S_TKc"/>
    <property type="match status" value="1"/>
</dbReference>
<accession>U5CYU5</accession>
<feature type="signal peptide" evidence="23">
    <location>
        <begin position="1"/>
        <end position="20"/>
    </location>
</feature>
<evidence type="ECO:0000256" key="22">
    <source>
        <dbReference type="SAM" id="Phobius"/>
    </source>
</evidence>
<evidence type="ECO:0000256" key="11">
    <source>
        <dbReference type="ARBA" id="ARBA00022737"/>
    </source>
</evidence>
<evidence type="ECO:0000256" key="10">
    <source>
        <dbReference type="ARBA" id="ARBA00022729"/>
    </source>
</evidence>
<comment type="catalytic activity">
    <reaction evidence="19">
        <text>L-threonyl-[protein] + ATP = O-phospho-L-threonyl-[protein] + ADP + H(+)</text>
        <dbReference type="Rhea" id="RHEA:46608"/>
        <dbReference type="Rhea" id="RHEA-COMP:11060"/>
        <dbReference type="Rhea" id="RHEA-COMP:11605"/>
        <dbReference type="ChEBI" id="CHEBI:15378"/>
        <dbReference type="ChEBI" id="CHEBI:30013"/>
        <dbReference type="ChEBI" id="CHEBI:30616"/>
        <dbReference type="ChEBI" id="CHEBI:61977"/>
        <dbReference type="ChEBI" id="CHEBI:456216"/>
        <dbReference type="EC" id="2.7.11.1"/>
    </reaction>
</comment>
<keyword evidence="18" id="KW-0325">Glycoprotein</keyword>
<dbReference type="PANTHER" id="PTHR48053:SF151">
    <property type="entry name" value="OS02G0216000 PROTEIN"/>
    <property type="match status" value="1"/>
</dbReference>
<dbReference type="eggNOG" id="ENOG502QUB0">
    <property type="taxonomic scope" value="Eukaryota"/>
</dbReference>
<evidence type="ECO:0000256" key="1">
    <source>
        <dbReference type="ARBA" id="ARBA00004162"/>
    </source>
</evidence>
<dbReference type="FunFam" id="3.30.200.20:FF:000543">
    <property type="entry name" value="Putative leucine-rich repeat receptor-like serine/threonine-protein kinase"/>
    <property type="match status" value="1"/>
</dbReference>
<dbReference type="InterPro" id="IPR017441">
    <property type="entry name" value="Protein_kinase_ATP_BS"/>
</dbReference>
<dbReference type="FunFam" id="3.80.10.10:FF:000400">
    <property type="entry name" value="Nuclear pore complex protein NUP107"/>
    <property type="match status" value="1"/>
</dbReference>
<comment type="subcellular location">
    <subcellularLocation>
        <location evidence="1">Cell membrane</location>
        <topology evidence="1">Single-pass membrane protein</topology>
    </subcellularLocation>
</comment>
<feature type="transmembrane region" description="Helical" evidence="22">
    <location>
        <begin position="598"/>
        <end position="624"/>
    </location>
</feature>
<dbReference type="InterPro" id="IPR013210">
    <property type="entry name" value="LRR_N_plant-typ"/>
</dbReference>
<dbReference type="FunFam" id="3.80.10.10:FF:000317">
    <property type="entry name" value="Inactive leucine-rich repeat receptor-like protein kinase"/>
    <property type="match status" value="1"/>
</dbReference>
<dbReference type="FunFam" id="1.10.510.10:FF:000358">
    <property type="entry name" value="Putative leucine-rich repeat receptor-like serine/threonine-protein kinase"/>
    <property type="match status" value="1"/>
</dbReference>
<keyword evidence="10 23" id="KW-0732">Signal</keyword>
<dbReference type="SMART" id="SM00369">
    <property type="entry name" value="LRR_TYP"/>
    <property type="match status" value="9"/>
</dbReference>
<dbReference type="KEGG" id="atr:18446873"/>
<sequence>MGFSITRLLYLLFFYPCLLALSTHNIHTDHEALLAFKRGILDNSYGILSNWDRHHPVCNWTGVSCKHHRVTMLNLKRSNLSGTISPSLSNLSRLTTLDISENHLNGRIPSELGLLSKLSMLDLHGNQLVGHIPATLSQLSGLVFLNLGGNLLVGQFPMTLLQNCSTLFVLDLSENKFSGEIPPEIGNWLPNIEDLFLYSNQFSGNIPSSLGNCSNLSSLDLEYNHLNGELPFEIVQRLPKMEYLHLAHNNLVSHDNNTNLRPFFVSLSNCSGLLELELQGNILGGEIPDDIGQLLPISLLQLQLQENRIHGRIPPNIANLYNLTLLNLSANFLNGTIPQEISLLSNLQRLVLSKNLLEGNIPASLGNLDRLGELDLAENKLSGEIPASLSKLSQLRRLFLQWNSFSGRIPPSLGRCIRLELVDLSHNMLTGPIPFEFVAGLHNLFFYFNLSHNFLNGSIPLELSKLDKVIALSLSSNNFSGSIPSQIGSCVGAESINLSHNSLQGPIPEALGGLWNVRILDLSFNHLCGEIPESLERCTALSLLNLSFNELSGPVPSSGPFTYFSNSSFSGNPNLCGSFSGMSPCQNKKKHKSHHIKAFFLVIAIVSSTLFLLTVTSVCLSMALKTVGPTTTEHSTPIDIKSKYPRISYRELEEATNGFDNERLIGSGGFGQVYKGVMKDGTEAAIKVLNLQGGNSTKSFLRECEVLKKIRHRNLMRIITACSLPDFKALVLPFMANGSLESYLYGPNGGLGLGQVISICSDMAEGVAYLHHHAPVRVIHCDLKPSNVLLNEEMMAMVSDFGIARLVMRVAGDGSVAGGEAAVENTADVFCGSIGYIAPEYGFGRSPSVKGDVYSFGTMVLQIVTGKRPTDEMFAGGSSLQRWVRNHYPRHIDKVLNSRLACATMDQSPEVKKMWDCAILEIVELGLLCTQETPSTRPSMLDVADDLDRLKGYLAGDTTATFASSLGISSSTITGDDDD</sequence>
<dbReference type="Gene3D" id="3.30.200.20">
    <property type="entry name" value="Phosphorylase Kinase, domain 1"/>
    <property type="match status" value="1"/>
</dbReference>
<dbReference type="GO" id="GO:0005524">
    <property type="term" value="F:ATP binding"/>
    <property type="evidence" value="ECO:0007669"/>
    <property type="project" value="UniProtKB-UniRule"/>
</dbReference>
<protein>
    <recommendedName>
        <fullName evidence="3">non-specific serine/threonine protein kinase</fullName>
        <ecNumber evidence="3">2.7.11.1</ecNumber>
    </recommendedName>
</protein>
<keyword evidence="15 22" id="KW-1133">Transmembrane helix</keyword>
<dbReference type="STRING" id="13333.U5CYU5"/>
<dbReference type="InterPro" id="IPR008271">
    <property type="entry name" value="Ser/Thr_kinase_AS"/>
</dbReference>
<dbReference type="GO" id="GO:0005886">
    <property type="term" value="C:plasma membrane"/>
    <property type="evidence" value="ECO:0007669"/>
    <property type="project" value="UniProtKB-SubCell"/>
</dbReference>
<evidence type="ECO:0000256" key="8">
    <source>
        <dbReference type="ARBA" id="ARBA00022679"/>
    </source>
</evidence>
<keyword evidence="8" id="KW-0808">Transferase</keyword>
<feature type="domain" description="Protein kinase" evidence="24">
    <location>
        <begin position="659"/>
        <end position="954"/>
    </location>
</feature>
<evidence type="ECO:0000256" key="21">
    <source>
        <dbReference type="PROSITE-ProRule" id="PRU10141"/>
    </source>
</evidence>
<evidence type="ECO:0000256" key="4">
    <source>
        <dbReference type="ARBA" id="ARBA00022475"/>
    </source>
</evidence>
<proteinExistence type="inferred from homology"/>
<dbReference type="FunFam" id="3.80.10.10:FF:000095">
    <property type="entry name" value="LRR receptor-like serine/threonine-protein kinase GSO1"/>
    <property type="match status" value="1"/>
</dbReference>
<evidence type="ECO:0000256" key="3">
    <source>
        <dbReference type="ARBA" id="ARBA00012513"/>
    </source>
</evidence>
<dbReference type="InterPro" id="IPR003591">
    <property type="entry name" value="Leu-rich_rpt_typical-subtyp"/>
</dbReference>
<dbReference type="HOGENOM" id="CLU_000288_22_0_1"/>
<evidence type="ECO:0000256" key="16">
    <source>
        <dbReference type="ARBA" id="ARBA00023136"/>
    </source>
</evidence>
<dbReference type="Proteomes" id="UP000017836">
    <property type="component" value="Unassembled WGS sequence"/>
</dbReference>
<dbReference type="PROSITE" id="PS00108">
    <property type="entry name" value="PROTEIN_KINASE_ST"/>
    <property type="match status" value="1"/>
</dbReference>
<evidence type="ECO:0000256" key="20">
    <source>
        <dbReference type="ARBA" id="ARBA00048679"/>
    </source>
</evidence>
<dbReference type="InterPro" id="IPR001611">
    <property type="entry name" value="Leu-rich_rpt"/>
</dbReference>
<evidence type="ECO:0000313" key="25">
    <source>
        <dbReference type="EMBL" id="ERN18506.1"/>
    </source>
</evidence>
<evidence type="ECO:0000259" key="24">
    <source>
        <dbReference type="PROSITE" id="PS50011"/>
    </source>
</evidence>
<name>U5CYU5_AMBTC</name>
<keyword evidence="11" id="KW-0677">Repeat</keyword>
<comment type="catalytic activity">
    <reaction evidence="20">
        <text>L-seryl-[protein] + ATP = O-phospho-L-seryl-[protein] + ADP + H(+)</text>
        <dbReference type="Rhea" id="RHEA:17989"/>
        <dbReference type="Rhea" id="RHEA-COMP:9863"/>
        <dbReference type="Rhea" id="RHEA-COMP:11604"/>
        <dbReference type="ChEBI" id="CHEBI:15378"/>
        <dbReference type="ChEBI" id="CHEBI:29999"/>
        <dbReference type="ChEBI" id="CHEBI:30616"/>
        <dbReference type="ChEBI" id="CHEBI:83421"/>
        <dbReference type="ChEBI" id="CHEBI:456216"/>
        <dbReference type="EC" id="2.7.11.1"/>
    </reaction>
</comment>
<dbReference type="PROSITE" id="PS00107">
    <property type="entry name" value="PROTEIN_KINASE_ATP"/>
    <property type="match status" value="1"/>
</dbReference>
<dbReference type="InterPro" id="IPR011009">
    <property type="entry name" value="Kinase-like_dom_sf"/>
</dbReference>
<dbReference type="Gene3D" id="3.80.10.10">
    <property type="entry name" value="Ribonuclease Inhibitor"/>
    <property type="match status" value="2"/>
</dbReference>
<gene>
    <name evidence="25" type="ORF">AMTR_s00065p00026770</name>
</gene>
<keyword evidence="9 22" id="KW-0812">Transmembrane</keyword>
<keyword evidence="14 21" id="KW-0067">ATP-binding</keyword>
<organism evidence="25 26">
    <name type="scientific">Amborella trichopoda</name>
    <dbReference type="NCBI Taxonomy" id="13333"/>
    <lineage>
        <taxon>Eukaryota</taxon>
        <taxon>Viridiplantae</taxon>
        <taxon>Streptophyta</taxon>
        <taxon>Embryophyta</taxon>
        <taxon>Tracheophyta</taxon>
        <taxon>Spermatophyta</taxon>
        <taxon>Magnoliopsida</taxon>
        <taxon>Amborellales</taxon>
        <taxon>Amborellaceae</taxon>
        <taxon>Amborella</taxon>
    </lineage>
</organism>
<dbReference type="Gramene" id="ERN18506">
    <property type="protein sequence ID" value="ERN18506"/>
    <property type="gene ID" value="AMTR_s00065p00026770"/>
</dbReference>
<keyword evidence="13" id="KW-0418">Kinase</keyword>
<dbReference type="PANTHER" id="PTHR48053">
    <property type="entry name" value="LEUCINE RICH REPEAT FAMILY PROTEIN, EXPRESSED"/>
    <property type="match status" value="1"/>
</dbReference>
<dbReference type="Pfam" id="PF13855">
    <property type="entry name" value="LRR_8"/>
    <property type="match status" value="1"/>
</dbReference>
<dbReference type="OMA" id="VMCICAA"/>
<dbReference type="GO" id="GO:0004674">
    <property type="term" value="F:protein serine/threonine kinase activity"/>
    <property type="evidence" value="ECO:0007669"/>
    <property type="project" value="UniProtKB-KW"/>
</dbReference>
<dbReference type="CDD" id="cd14066">
    <property type="entry name" value="STKc_IRAK"/>
    <property type="match status" value="1"/>
</dbReference>
<keyword evidence="12 21" id="KW-0547">Nucleotide-binding</keyword>
<dbReference type="InterPro" id="IPR051716">
    <property type="entry name" value="Plant_RL_S/T_kinase"/>
</dbReference>
<dbReference type="GO" id="GO:0099402">
    <property type="term" value="P:plant organ development"/>
    <property type="evidence" value="ECO:0007669"/>
    <property type="project" value="UniProtKB-ARBA"/>
</dbReference>
<dbReference type="Gene3D" id="1.10.510.10">
    <property type="entry name" value="Transferase(Phosphotransferase) domain 1"/>
    <property type="match status" value="1"/>
</dbReference>
<evidence type="ECO:0000256" key="7">
    <source>
        <dbReference type="ARBA" id="ARBA00022614"/>
    </source>
</evidence>
<dbReference type="Pfam" id="PF08263">
    <property type="entry name" value="LRRNT_2"/>
    <property type="match status" value="1"/>
</dbReference>
<dbReference type="InterPro" id="IPR032675">
    <property type="entry name" value="LRR_dom_sf"/>
</dbReference>
<dbReference type="SUPFAM" id="SSF52058">
    <property type="entry name" value="L domain-like"/>
    <property type="match status" value="2"/>
</dbReference>
<comment type="similarity">
    <text evidence="2">Belongs to the protein kinase superfamily. Ser/Thr protein kinase family.</text>
</comment>
<evidence type="ECO:0000256" key="9">
    <source>
        <dbReference type="ARBA" id="ARBA00022692"/>
    </source>
</evidence>
<evidence type="ECO:0000256" key="15">
    <source>
        <dbReference type="ARBA" id="ARBA00022989"/>
    </source>
</evidence>
<evidence type="ECO:0000256" key="14">
    <source>
        <dbReference type="ARBA" id="ARBA00022840"/>
    </source>
</evidence>
<dbReference type="AlphaFoldDB" id="U5CYU5"/>
<keyword evidence="17" id="KW-0675">Receptor</keyword>
<keyword evidence="4" id="KW-1003">Cell membrane</keyword>
<evidence type="ECO:0000256" key="18">
    <source>
        <dbReference type="ARBA" id="ARBA00023180"/>
    </source>
</evidence>
<evidence type="ECO:0000256" key="17">
    <source>
        <dbReference type="ARBA" id="ARBA00023170"/>
    </source>
</evidence>
<dbReference type="InterPro" id="IPR000719">
    <property type="entry name" value="Prot_kinase_dom"/>
</dbReference>
<keyword evidence="16 22" id="KW-0472">Membrane</keyword>
<dbReference type="EMBL" id="KI392088">
    <property type="protein sequence ID" value="ERN18506.1"/>
    <property type="molecule type" value="Genomic_DNA"/>
</dbReference>
<dbReference type="Pfam" id="PF00069">
    <property type="entry name" value="Pkinase"/>
    <property type="match status" value="1"/>
</dbReference>
<feature type="binding site" evidence="21">
    <location>
        <position position="687"/>
    </location>
    <ligand>
        <name>ATP</name>
        <dbReference type="ChEBI" id="CHEBI:30616"/>
    </ligand>
</feature>
<evidence type="ECO:0000256" key="12">
    <source>
        <dbReference type="ARBA" id="ARBA00022741"/>
    </source>
</evidence>
<dbReference type="EC" id="2.7.11.1" evidence="3"/>
<keyword evidence="6" id="KW-0597">Phosphoprotein</keyword>
<evidence type="ECO:0000256" key="2">
    <source>
        <dbReference type="ARBA" id="ARBA00008684"/>
    </source>
</evidence>
<evidence type="ECO:0000256" key="6">
    <source>
        <dbReference type="ARBA" id="ARBA00022553"/>
    </source>
</evidence>
<keyword evidence="7" id="KW-0433">Leucine-rich repeat</keyword>
<evidence type="ECO:0000256" key="5">
    <source>
        <dbReference type="ARBA" id="ARBA00022527"/>
    </source>
</evidence>
<evidence type="ECO:0000256" key="19">
    <source>
        <dbReference type="ARBA" id="ARBA00047899"/>
    </source>
</evidence>
<dbReference type="PROSITE" id="PS50011">
    <property type="entry name" value="PROTEIN_KINASE_DOM"/>
    <property type="match status" value="1"/>
</dbReference>
<evidence type="ECO:0000313" key="26">
    <source>
        <dbReference type="Proteomes" id="UP000017836"/>
    </source>
</evidence>
<dbReference type="GO" id="GO:0009653">
    <property type="term" value="P:anatomical structure morphogenesis"/>
    <property type="evidence" value="ECO:0007669"/>
    <property type="project" value="UniProtKB-ARBA"/>
</dbReference>